<name>A0AAD8TYP1_LOLMU</name>
<evidence type="ECO:0000313" key="3">
    <source>
        <dbReference type="EMBL" id="KAK1694482.1"/>
    </source>
</evidence>
<protein>
    <recommendedName>
        <fullName evidence="2">F-box domain-containing protein</fullName>
    </recommendedName>
</protein>
<dbReference type="Gene3D" id="1.20.1280.50">
    <property type="match status" value="1"/>
</dbReference>
<sequence>MGDDGRSRKTAMEYKADAIPDELLGLVFVRLTKPVDLVRAMVTCRRWRHIIVAESFRVLCALQACRPPKSSAATSSMSAHTAGVCLAVIPSSFPLPSHLGRGPPQGIWRLTSSLGRKTVTSYRSSPTFGRPPTPSGLQPRLSWA</sequence>
<reference evidence="3" key="1">
    <citation type="submission" date="2023-07" db="EMBL/GenBank/DDBJ databases">
        <title>A chromosome-level genome assembly of Lolium multiflorum.</title>
        <authorList>
            <person name="Chen Y."/>
            <person name="Copetti D."/>
            <person name="Kolliker R."/>
            <person name="Studer B."/>
        </authorList>
    </citation>
    <scope>NUCLEOTIDE SEQUENCE</scope>
    <source>
        <strain evidence="3">02402/16</strain>
        <tissue evidence="3">Leaf</tissue>
    </source>
</reference>
<dbReference type="AlphaFoldDB" id="A0AAD8TYP1"/>
<feature type="region of interest" description="Disordered" evidence="1">
    <location>
        <begin position="120"/>
        <end position="144"/>
    </location>
</feature>
<keyword evidence="4" id="KW-1185">Reference proteome</keyword>
<dbReference type="SMART" id="SM00256">
    <property type="entry name" value="FBOX"/>
    <property type="match status" value="1"/>
</dbReference>
<dbReference type="EMBL" id="JAUUTY010000001">
    <property type="protein sequence ID" value="KAK1694482.1"/>
    <property type="molecule type" value="Genomic_DNA"/>
</dbReference>
<gene>
    <name evidence="3" type="ORF">QYE76_011179</name>
</gene>
<evidence type="ECO:0000259" key="2">
    <source>
        <dbReference type="SMART" id="SM00256"/>
    </source>
</evidence>
<dbReference type="Proteomes" id="UP001231189">
    <property type="component" value="Unassembled WGS sequence"/>
</dbReference>
<evidence type="ECO:0000313" key="4">
    <source>
        <dbReference type="Proteomes" id="UP001231189"/>
    </source>
</evidence>
<feature type="domain" description="F-box" evidence="2">
    <location>
        <begin position="19"/>
        <end position="60"/>
    </location>
</feature>
<dbReference type="InterPro" id="IPR036047">
    <property type="entry name" value="F-box-like_dom_sf"/>
</dbReference>
<dbReference type="SUPFAM" id="SSF81383">
    <property type="entry name" value="F-box domain"/>
    <property type="match status" value="1"/>
</dbReference>
<comment type="caution">
    <text evidence="3">The sequence shown here is derived from an EMBL/GenBank/DDBJ whole genome shotgun (WGS) entry which is preliminary data.</text>
</comment>
<organism evidence="3 4">
    <name type="scientific">Lolium multiflorum</name>
    <name type="common">Italian ryegrass</name>
    <name type="synonym">Lolium perenne subsp. multiflorum</name>
    <dbReference type="NCBI Taxonomy" id="4521"/>
    <lineage>
        <taxon>Eukaryota</taxon>
        <taxon>Viridiplantae</taxon>
        <taxon>Streptophyta</taxon>
        <taxon>Embryophyta</taxon>
        <taxon>Tracheophyta</taxon>
        <taxon>Spermatophyta</taxon>
        <taxon>Magnoliopsida</taxon>
        <taxon>Liliopsida</taxon>
        <taxon>Poales</taxon>
        <taxon>Poaceae</taxon>
        <taxon>BOP clade</taxon>
        <taxon>Pooideae</taxon>
        <taxon>Poodae</taxon>
        <taxon>Poeae</taxon>
        <taxon>Poeae Chloroplast Group 2 (Poeae type)</taxon>
        <taxon>Loliodinae</taxon>
        <taxon>Loliinae</taxon>
        <taxon>Lolium</taxon>
    </lineage>
</organism>
<dbReference type="InterPro" id="IPR001810">
    <property type="entry name" value="F-box_dom"/>
</dbReference>
<accession>A0AAD8TYP1</accession>
<evidence type="ECO:0000256" key="1">
    <source>
        <dbReference type="SAM" id="MobiDB-lite"/>
    </source>
</evidence>
<proteinExistence type="predicted"/>
<dbReference type="Pfam" id="PF12937">
    <property type="entry name" value="F-box-like"/>
    <property type="match status" value="1"/>
</dbReference>